<dbReference type="EMBL" id="VSSQ01060048">
    <property type="protein sequence ID" value="MPN13547.1"/>
    <property type="molecule type" value="Genomic_DNA"/>
</dbReference>
<comment type="caution">
    <text evidence="1">The sequence shown here is derived from an EMBL/GenBank/DDBJ whole genome shotgun (WGS) entry which is preliminary data.</text>
</comment>
<organism evidence="1">
    <name type="scientific">bioreactor metagenome</name>
    <dbReference type="NCBI Taxonomy" id="1076179"/>
    <lineage>
        <taxon>unclassified sequences</taxon>
        <taxon>metagenomes</taxon>
        <taxon>ecological metagenomes</taxon>
    </lineage>
</organism>
<sequence>MASIAFIRMMIPVEYRIRPDGVMNYAYGNANPVETLKFIGQQAATEYMASTSFMNIMSVGRAAAQAALLKRIQTLADEHSLGVEITNVMILDSHPPVEKVAPAFQDVIGAMEAKESLILQAKSFRARTIPEASAQALQIVSAAQAYSYRTTTVARAEADRFGTQLATYLQMPRMFRLKAYLDFLENDCKDIRKYIVAVGLSNEVYELNFQTKERLDLVDVDSGLLSGN</sequence>
<name>A0A645FGT2_9ZZZZ</name>
<keyword evidence="1" id="KW-0378">Hydrolase</keyword>
<dbReference type="Gene3D" id="3.30.479.30">
    <property type="entry name" value="Band 7 domain"/>
    <property type="match status" value="1"/>
</dbReference>
<keyword evidence="1" id="KW-0645">Protease</keyword>
<dbReference type="AlphaFoldDB" id="A0A645FGT2"/>
<reference evidence="1" key="1">
    <citation type="submission" date="2019-08" db="EMBL/GenBank/DDBJ databases">
        <authorList>
            <person name="Kucharzyk K."/>
            <person name="Murdoch R.W."/>
            <person name="Higgins S."/>
            <person name="Loffler F."/>
        </authorList>
    </citation>
    <scope>NUCLEOTIDE SEQUENCE</scope>
</reference>
<accession>A0A645FGT2</accession>
<proteinExistence type="predicted"/>
<dbReference type="GO" id="GO:0006508">
    <property type="term" value="P:proteolysis"/>
    <property type="evidence" value="ECO:0007669"/>
    <property type="project" value="UniProtKB-KW"/>
</dbReference>
<gene>
    <name evidence="1" type="primary">hflK_12</name>
    <name evidence="1" type="ORF">SDC9_160868</name>
</gene>
<evidence type="ECO:0000313" key="1">
    <source>
        <dbReference type="EMBL" id="MPN13547.1"/>
    </source>
</evidence>
<dbReference type="InterPro" id="IPR036013">
    <property type="entry name" value="Band_7/SPFH_dom_sf"/>
</dbReference>
<protein>
    <submittedName>
        <fullName evidence="1">Modulator of FtsH protease HflK</fullName>
    </submittedName>
</protein>
<dbReference type="GO" id="GO:0008233">
    <property type="term" value="F:peptidase activity"/>
    <property type="evidence" value="ECO:0007669"/>
    <property type="project" value="UniProtKB-KW"/>
</dbReference>